<evidence type="ECO:0000256" key="6">
    <source>
        <dbReference type="SAM" id="MobiDB-lite"/>
    </source>
</evidence>
<dbReference type="Proteomes" id="UP000515159">
    <property type="component" value="Chromosome 13"/>
</dbReference>
<dbReference type="AlphaFoldDB" id="A0A6P8NWR2"/>
<dbReference type="Gene3D" id="2.10.110.10">
    <property type="entry name" value="Cysteine Rich Protein"/>
    <property type="match status" value="3"/>
</dbReference>
<dbReference type="GeneID" id="117347021"/>
<evidence type="ECO:0000256" key="5">
    <source>
        <dbReference type="PROSITE-ProRule" id="PRU00125"/>
    </source>
</evidence>
<keyword evidence="2" id="KW-0677">Repeat</keyword>
<proteinExistence type="predicted"/>
<feature type="domain" description="LIM zinc-binding" evidence="7">
    <location>
        <begin position="117"/>
        <end position="182"/>
    </location>
</feature>
<dbReference type="Pfam" id="PF00412">
    <property type="entry name" value="LIM"/>
    <property type="match status" value="2"/>
</dbReference>
<evidence type="ECO:0000256" key="3">
    <source>
        <dbReference type="ARBA" id="ARBA00022833"/>
    </source>
</evidence>
<feature type="compositionally biased region" description="Basic and acidic residues" evidence="6">
    <location>
        <begin position="361"/>
        <end position="374"/>
    </location>
</feature>
<feature type="compositionally biased region" description="Basic residues" evidence="6">
    <location>
        <begin position="408"/>
        <end position="419"/>
    </location>
</feature>
<feature type="region of interest" description="Disordered" evidence="6">
    <location>
        <begin position="395"/>
        <end position="433"/>
    </location>
</feature>
<dbReference type="SUPFAM" id="SSF57716">
    <property type="entry name" value="Glucocorticoid receptor-like (DNA-binding domain)"/>
    <property type="match status" value="2"/>
</dbReference>
<dbReference type="RefSeq" id="XP_033773195.1">
    <property type="nucleotide sequence ID" value="XM_033917304.1"/>
</dbReference>
<dbReference type="PROSITE" id="PS50023">
    <property type="entry name" value="LIM_DOMAIN_2"/>
    <property type="match status" value="2"/>
</dbReference>
<evidence type="ECO:0000259" key="7">
    <source>
        <dbReference type="PROSITE" id="PS50023"/>
    </source>
</evidence>
<dbReference type="PANTHER" id="PTHR24211">
    <property type="entry name" value="LIM DOMAIN-CONTAINING PROTEIN"/>
    <property type="match status" value="1"/>
</dbReference>
<dbReference type="GO" id="GO:0008270">
    <property type="term" value="F:zinc ion binding"/>
    <property type="evidence" value="ECO:0007669"/>
    <property type="project" value="InterPro"/>
</dbReference>
<dbReference type="InterPro" id="IPR047120">
    <property type="entry name" value="Pk/Esn/Tes"/>
</dbReference>
<evidence type="ECO:0000313" key="8">
    <source>
        <dbReference type="Proteomes" id="UP000515159"/>
    </source>
</evidence>
<evidence type="ECO:0000256" key="1">
    <source>
        <dbReference type="ARBA" id="ARBA00022723"/>
    </source>
</evidence>
<dbReference type="OrthoDB" id="10069167at2759"/>
<dbReference type="FunFam" id="2.10.110.10:FF:000005">
    <property type="entry name" value="Testin isoform 1"/>
    <property type="match status" value="1"/>
</dbReference>
<sequence length="497" mass="55677">MAVLSPVDYRRVRSPCTETQAVTSDASASDSDSGCVLEEEIQPATQVNSARADLITSLHLKALLSQLPAQDSEVKYCHWILGEREREELQRFSAWRRLNSLGQAILQPLASLRAEFCCCHQCGRQMKRGEMAVWASELGDHRCWHPSCFTCATCCQPLLDLIFFHQDGELYCGRHHAELFRPRCASCDQAGVMRKSALIFAKELTEAEGWSWHVEHFCCTDCEVVLGGQRYVMKSGSPYCMTCFQSFHTETCTDSIGLDCEHVSYQGQHWHARTACFCCDSCQKSLLGLPFIPRDGVLFCSEICSWSRDSASHETQRNSSETVEAWNASHHPRASKGHGTSVETQKDPSEPPVISLQRHRSAQDSKTREELSLRHKPDWKGDLFALHGPSCSALMTHRQSPQQEGRKQSWKVHHQHKERGKSGQQNQTLSGQAPCSDFPANFLREAGNDLSTCSTCSSSSLSEQEGFFFGKPIPGCRITDSTCPQTVDQRKKKCSVC</sequence>
<accession>A0A6P8NWR2</accession>
<dbReference type="CTD" id="29964"/>
<evidence type="ECO:0000256" key="4">
    <source>
        <dbReference type="ARBA" id="ARBA00023038"/>
    </source>
</evidence>
<dbReference type="CDD" id="cd09341">
    <property type="entry name" value="LIM2_Testin_like"/>
    <property type="match status" value="1"/>
</dbReference>
<keyword evidence="4 5" id="KW-0440">LIM domain</keyword>
<keyword evidence="3 5" id="KW-0862">Zinc</keyword>
<dbReference type="InterPro" id="IPR010442">
    <property type="entry name" value="PET_domain"/>
</dbReference>
<feature type="domain" description="LIM zinc-binding" evidence="7">
    <location>
        <begin position="185"/>
        <end position="250"/>
    </location>
</feature>
<keyword evidence="8" id="KW-1185">Reference proteome</keyword>
<dbReference type="Pfam" id="PF06297">
    <property type="entry name" value="PET"/>
    <property type="match status" value="1"/>
</dbReference>
<feature type="compositionally biased region" description="Polar residues" evidence="6">
    <location>
        <begin position="422"/>
        <end position="433"/>
    </location>
</feature>
<dbReference type="InParanoid" id="A0A6P8NWR2"/>
<protein>
    <submittedName>
        <fullName evidence="9">Prickle-like protein 4</fullName>
    </submittedName>
</protein>
<name>A0A6P8NWR2_GEOSA</name>
<dbReference type="KEGG" id="gsh:117347021"/>
<evidence type="ECO:0000256" key="2">
    <source>
        <dbReference type="ARBA" id="ARBA00022737"/>
    </source>
</evidence>
<reference evidence="9" key="1">
    <citation type="submission" date="2025-08" db="UniProtKB">
        <authorList>
            <consortium name="RefSeq"/>
        </authorList>
    </citation>
    <scope>IDENTIFICATION</scope>
</reference>
<dbReference type="PANTHER" id="PTHR24211:SF35">
    <property type="entry name" value="PRICKLE-LIKE PROTEIN 4"/>
    <property type="match status" value="1"/>
</dbReference>
<gene>
    <name evidence="9" type="primary">PRICKLE4</name>
</gene>
<keyword evidence="1 5" id="KW-0479">Metal-binding</keyword>
<dbReference type="InterPro" id="IPR001781">
    <property type="entry name" value="Znf_LIM"/>
</dbReference>
<feature type="region of interest" description="Disordered" evidence="6">
    <location>
        <begin position="315"/>
        <end position="374"/>
    </location>
</feature>
<organism evidence="8 9">
    <name type="scientific">Geotrypetes seraphini</name>
    <name type="common">Gaboon caecilian</name>
    <name type="synonym">Caecilia seraphini</name>
    <dbReference type="NCBI Taxonomy" id="260995"/>
    <lineage>
        <taxon>Eukaryota</taxon>
        <taxon>Metazoa</taxon>
        <taxon>Chordata</taxon>
        <taxon>Craniata</taxon>
        <taxon>Vertebrata</taxon>
        <taxon>Euteleostomi</taxon>
        <taxon>Amphibia</taxon>
        <taxon>Gymnophiona</taxon>
        <taxon>Geotrypetes</taxon>
    </lineage>
</organism>
<evidence type="ECO:0000313" key="9">
    <source>
        <dbReference type="RefSeq" id="XP_033773195.1"/>
    </source>
</evidence>
<dbReference type="SMART" id="SM00132">
    <property type="entry name" value="LIM"/>
    <property type="match status" value="3"/>
</dbReference>